<proteinExistence type="predicted"/>
<reference evidence="2 3" key="1">
    <citation type="submission" date="2018-01" db="EMBL/GenBank/DDBJ databases">
        <authorList>
            <person name="Paulsen S."/>
            <person name="Gram L.K."/>
        </authorList>
    </citation>
    <scope>NUCLEOTIDE SEQUENCE [LARGE SCALE GENOMIC DNA]</scope>
    <source>
        <strain evidence="2 3">S3895</strain>
    </source>
</reference>
<dbReference type="EMBL" id="PNBW01000267">
    <property type="protein sequence ID" value="TMO67955.1"/>
    <property type="molecule type" value="Genomic_DNA"/>
</dbReference>
<dbReference type="Pfam" id="PF04168">
    <property type="entry name" value="Alpha-E"/>
    <property type="match status" value="1"/>
</dbReference>
<evidence type="ECO:0000313" key="3">
    <source>
        <dbReference type="Proteomes" id="UP000307164"/>
    </source>
</evidence>
<feature type="domain" description="DUF403" evidence="1">
    <location>
        <begin position="1"/>
        <end position="102"/>
    </location>
</feature>
<reference evidence="3" key="2">
    <citation type="submission" date="2019-06" db="EMBL/GenBank/DDBJ databases">
        <title>Co-occurence of chitin degradation, pigmentation and bioactivity in marine Pseudoalteromonas.</title>
        <authorList>
            <person name="Sonnenschein E.C."/>
            <person name="Bech P.K."/>
        </authorList>
    </citation>
    <scope>NUCLEOTIDE SEQUENCE [LARGE SCALE GENOMIC DNA]</scope>
    <source>
        <strain evidence="3">S3895</strain>
    </source>
</reference>
<gene>
    <name evidence="2" type="ORF">CWC20_21430</name>
</gene>
<keyword evidence="3" id="KW-1185">Reference proteome</keyword>
<organism evidence="2 3">
    <name type="scientific">Pseudoalteromonas aurantia</name>
    <dbReference type="NCBI Taxonomy" id="43654"/>
    <lineage>
        <taxon>Bacteria</taxon>
        <taxon>Pseudomonadati</taxon>
        <taxon>Pseudomonadota</taxon>
        <taxon>Gammaproteobacteria</taxon>
        <taxon>Alteromonadales</taxon>
        <taxon>Pseudoalteromonadaceae</taxon>
        <taxon>Pseudoalteromonas</taxon>
    </lineage>
</organism>
<evidence type="ECO:0000259" key="1">
    <source>
        <dbReference type="Pfam" id="PF04168"/>
    </source>
</evidence>
<accession>A0ABY2VRS9</accession>
<evidence type="ECO:0000313" key="2">
    <source>
        <dbReference type="EMBL" id="TMO67955.1"/>
    </source>
</evidence>
<feature type="non-terminal residue" evidence="2">
    <location>
        <position position="106"/>
    </location>
</feature>
<dbReference type="Proteomes" id="UP000307164">
    <property type="component" value="Unassembled WGS sequence"/>
</dbReference>
<comment type="caution">
    <text evidence="2">The sequence shown here is derived from an EMBL/GenBank/DDBJ whole genome shotgun (WGS) entry which is preliminary data.</text>
</comment>
<dbReference type="InterPro" id="IPR007296">
    <property type="entry name" value="DUF403"/>
</dbReference>
<sequence length="106" mass="12118">MERTDGMLRLLKTSYILSFDKVQAGGMSWQPALEIFTSLDEEKINSLEANESAALEYLILSPHNNNSLRSIITRARENARGVQDQITKEVWEQVNHIYHLVNNSTL</sequence>
<protein>
    <submittedName>
        <fullName evidence="2">Alpha-E domain-containing protein</fullName>
    </submittedName>
</protein>
<name>A0ABY2VRS9_9GAMM</name>